<organism evidence="1 2">
    <name type="scientific">Araneus ventricosus</name>
    <name type="common">Orbweaver spider</name>
    <name type="synonym">Epeira ventricosa</name>
    <dbReference type="NCBI Taxonomy" id="182803"/>
    <lineage>
        <taxon>Eukaryota</taxon>
        <taxon>Metazoa</taxon>
        <taxon>Ecdysozoa</taxon>
        <taxon>Arthropoda</taxon>
        <taxon>Chelicerata</taxon>
        <taxon>Arachnida</taxon>
        <taxon>Araneae</taxon>
        <taxon>Araneomorphae</taxon>
        <taxon>Entelegynae</taxon>
        <taxon>Araneoidea</taxon>
        <taxon>Araneidae</taxon>
        <taxon>Araneus</taxon>
    </lineage>
</organism>
<name>A0A4Y2RT05_ARAVE</name>
<proteinExistence type="predicted"/>
<keyword evidence="2" id="KW-1185">Reference proteome</keyword>
<evidence type="ECO:0000313" key="2">
    <source>
        <dbReference type="Proteomes" id="UP000499080"/>
    </source>
</evidence>
<evidence type="ECO:0000313" key="1">
    <source>
        <dbReference type="EMBL" id="GBN78399.1"/>
    </source>
</evidence>
<dbReference type="Proteomes" id="UP000499080">
    <property type="component" value="Unassembled WGS sequence"/>
</dbReference>
<dbReference type="AlphaFoldDB" id="A0A4Y2RT05"/>
<comment type="caution">
    <text evidence="1">The sequence shown here is derived from an EMBL/GenBank/DDBJ whole genome shotgun (WGS) entry which is preliminary data.</text>
</comment>
<gene>
    <name evidence="1" type="ORF">AVEN_188469_1</name>
</gene>
<accession>A0A4Y2RT05</accession>
<dbReference type="EMBL" id="BGPR01018165">
    <property type="protein sequence ID" value="GBN78399.1"/>
    <property type="molecule type" value="Genomic_DNA"/>
</dbReference>
<sequence>MKIYGTDKWNSTNAMQYRYPCRLKLNLISRISATKAYHSLSKYTLRISLTCPEISKATLRNEKRRPPSPTTCFSINRKGCTDRCYPGYYQAASCQVPSDSCPGLDALYVLISNFPRK</sequence>
<reference evidence="1 2" key="1">
    <citation type="journal article" date="2019" name="Sci. Rep.">
        <title>Orb-weaving spider Araneus ventricosus genome elucidates the spidroin gene catalogue.</title>
        <authorList>
            <person name="Kono N."/>
            <person name="Nakamura H."/>
            <person name="Ohtoshi R."/>
            <person name="Moran D.A.P."/>
            <person name="Shinohara A."/>
            <person name="Yoshida Y."/>
            <person name="Fujiwara M."/>
            <person name="Mori M."/>
            <person name="Tomita M."/>
            <person name="Arakawa K."/>
        </authorList>
    </citation>
    <scope>NUCLEOTIDE SEQUENCE [LARGE SCALE GENOMIC DNA]</scope>
</reference>
<protein>
    <submittedName>
        <fullName evidence="1">Uncharacterized protein</fullName>
    </submittedName>
</protein>